<dbReference type="PANTHER" id="PTHR32309:SF13">
    <property type="entry name" value="FERRIC ENTEROBACTIN TRANSPORT PROTEIN FEPE"/>
    <property type="match status" value="1"/>
</dbReference>
<keyword evidence="4" id="KW-1185">Reference proteome</keyword>
<keyword evidence="3" id="KW-0762">Sugar transport</keyword>
<sequence>MSASRHESKDIAQLKQADQARRSASPDEGNQGSVPGSLKERVTPMKPGSRGSTGAPQKAVSPGHQEVEKHVPQPAHGASIQRRHVAIAFTFLVWVVAPILVAGFYLFAIAHDQYASRVGFSVRTEEVGSAIELLGGLTELSGSSSSDTDILYEYIRSQQMVRAVSENVDLREIYAIEGDPFFSLGEDARIEALWDYWQRMVKVFYDRGSGLIEVRVLAFDPQDAQTVAEAIYDRSSEMINELSTIARADAMRYAEEELARSEARLRDARQATTAFRNQTGIIDPEADIQGQMGVVNALQQQLAGALVERGSILESNPSDPRLADIERRIRSIRSQIEAERSQVREEDGEGTRAYSQLIEEFEVLRADQEFAEKSYLSARAARDSALAEAQRQSRYLASYVQPTLAETAEFPQRYTLLGMVAGFLFITWAIGVMVYYSLRDRR</sequence>
<evidence type="ECO:0000256" key="2">
    <source>
        <dbReference type="SAM" id="Phobius"/>
    </source>
</evidence>
<name>X7ED73_9RHOB</name>
<comment type="caution">
    <text evidence="3">The sequence shown here is derived from an EMBL/GenBank/DDBJ whole genome shotgun (WGS) entry which is preliminary data.</text>
</comment>
<feature type="transmembrane region" description="Helical" evidence="2">
    <location>
        <begin position="414"/>
        <end position="438"/>
    </location>
</feature>
<proteinExistence type="predicted"/>
<evidence type="ECO:0000256" key="1">
    <source>
        <dbReference type="SAM" id="MobiDB-lite"/>
    </source>
</evidence>
<dbReference type="PATRIC" id="fig|1449350.3.peg.3674"/>
<keyword evidence="3" id="KW-0813">Transport</keyword>
<dbReference type="GO" id="GO:0004713">
    <property type="term" value="F:protein tyrosine kinase activity"/>
    <property type="evidence" value="ECO:0007669"/>
    <property type="project" value="TreeGrafter"/>
</dbReference>
<organism evidence="3 4">
    <name type="scientific">Roseivivax halodurans JCM 10272</name>
    <dbReference type="NCBI Taxonomy" id="1449350"/>
    <lineage>
        <taxon>Bacteria</taxon>
        <taxon>Pseudomonadati</taxon>
        <taxon>Pseudomonadota</taxon>
        <taxon>Alphaproteobacteria</taxon>
        <taxon>Rhodobacterales</taxon>
        <taxon>Roseobacteraceae</taxon>
        <taxon>Roseivivax</taxon>
    </lineage>
</organism>
<protein>
    <submittedName>
        <fullName evidence="3">Sugar transporter</fullName>
    </submittedName>
</protein>
<feature type="transmembrane region" description="Helical" evidence="2">
    <location>
        <begin position="85"/>
        <end position="108"/>
    </location>
</feature>
<dbReference type="PANTHER" id="PTHR32309">
    <property type="entry name" value="TYROSINE-PROTEIN KINASE"/>
    <property type="match status" value="1"/>
</dbReference>
<keyword evidence="2" id="KW-1133">Transmembrane helix</keyword>
<dbReference type="eggNOG" id="COG3524">
    <property type="taxonomic scope" value="Bacteria"/>
</dbReference>
<dbReference type="AlphaFoldDB" id="X7ED73"/>
<evidence type="ECO:0000313" key="4">
    <source>
        <dbReference type="Proteomes" id="UP000022447"/>
    </source>
</evidence>
<evidence type="ECO:0000313" key="3">
    <source>
        <dbReference type="EMBL" id="ETX13151.1"/>
    </source>
</evidence>
<feature type="region of interest" description="Disordered" evidence="1">
    <location>
        <begin position="1"/>
        <end position="75"/>
    </location>
</feature>
<accession>X7ED73</accession>
<dbReference type="InterPro" id="IPR050445">
    <property type="entry name" value="Bact_polysacc_biosynth/exp"/>
</dbReference>
<dbReference type="GO" id="GO:0005886">
    <property type="term" value="C:plasma membrane"/>
    <property type="evidence" value="ECO:0007669"/>
    <property type="project" value="TreeGrafter"/>
</dbReference>
<reference evidence="3 4" key="1">
    <citation type="submission" date="2014-01" db="EMBL/GenBank/DDBJ databases">
        <title>Roseivivax halodurans JCM 10272 Genome Sequencing.</title>
        <authorList>
            <person name="Lai Q."/>
            <person name="Li G."/>
            <person name="Shao Z."/>
        </authorList>
    </citation>
    <scope>NUCLEOTIDE SEQUENCE [LARGE SCALE GENOMIC DNA]</scope>
    <source>
        <strain evidence="3 4">JCM 10272</strain>
    </source>
</reference>
<keyword evidence="2" id="KW-0812">Transmembrane</keyword>
<dbReference type="Proteomes" id="UP000022447">
    <property type="component" value="Unassembled WGS sequence"/>
</dbReference>
<feature type="compositionally biased region" description="Basic and acidic residues" evidence="1">
    <location>
        <begin position="1"/>
        <end position="25"/>
    </location>
</feature>
<dbReference type="STRING" id="1449350.OCH239_13115"/>
<dbReference type="EMBL" id="JALZ01000035">
    <property type="protein sequence ID" value="ETX13151.1"/>
    <property type="molecule type" value="Genomic_DNA"/>
</dbReference>
<keyword evidence="2" id="KW-0472">Membrane</keyword>
<gene>
    <name evidence="3" type="ORF">OCH239_13115</name>
</gene>